<dbReference type="PANTHER" id="PTHR46986:SF1">
    <property type="entry name" value="ENDORIBONUCLEASE YBEY, CHLOROPLASTIC"/>
    <property type="match status" value="1"/>
</dbReference>
<evidence type="ECO:0000256" key="2">
    <source>
        <dbReference type="ARBA" id="ARBA00010875"/>
    </source>
</evidence>
<evidence type="ECO:0000256" key="5">
    <source>
        <dbReference type="ARBA" id="ARBA00022759"/>
    </source>
</evidence>
<dbReference type="InterPro" id="IPR020549">
    <property type="entry name" value="YbeY_CS"/>
</dbReference>
<gene>
    <name evidence="8" type="primary">106060463</name>
    <name evidence="11 12 13 14" type="synonym">LOC106060463</name>
</gene>
<evidence type="ECO:0000256" key="4">
    <source>
        <dbReference type="ARBA" id="ARBA00022723"/>
    </source>
</evidence>
<reference evidence="8" key="1">
    <citation type="submission" date="2020-05" db="UniProtKB">
        <authorList>
            <consortium name="EnsemblMetazoa"/>
        </authorList>
    </citation>
    <scope>IDENTIFICATION</scope>
    <source>
        <strain evidence="8">BB02</strain>
    </source>
</reference>
<comment type="cofactor">
    <cofactor evidence="1">
        <name>Zn(2+)</name>
        <dbReference type="ChEBI" id="CHEBI:29105"/>
    </cofactor>
</comment>
<evidence type="ECO:0000313" key="9">
    <source>
        <dbReference type="Proteomes" id="UP000076420"/>
    </source>
</evidence>
<dbReference type="InterPro" id="IPR002036">
    <property type="entry name" value="YbeY"/>
</dbReference>
<keyword evidence="10" id="KW-1185">Reference proteome</keyword>
<comment type="similarity">
    <text evidence="2">Belongs to the endoribonuclease YbeY family.</text>
</comment>
<dbReference type="KEGG" id="bgt:106060463"/>
<evidence type="ECO:0000313" key="10">
    <source>
        <dbReference type="Proteomes" id="UP001165740"/>
    </source>
</evidence>
<dbReference type="OrthoDB" id="27226at2759"/>
<protein>
    <submittedName>
        <fullName evidence="11 12">Endoribonuclease YbeY-like</fullName>
    </submittedName>
</protein>
<evidence type="ECO:0000313" key="13">
    <source>
        <dbReference type="RefSeq" id="XP_055879782.1"/>
    </source>
</evidence>
<dbReference type="Pfam" id="PF02130">
    <property type="entry name" value="YbeY"/>
    <property type="match status" value="1"/>
</dbReference>
<dbReference type="EnsemblMetazoa" id="BGLB005000-RB">
    <property type="protein sequence ID" value="BGLB005000-PB"/>
    <property type="gene ID" value="BGLB005000"/>
</dbReference>
<keyword evidence="7" id="KW-0862">Zinc</keyword>
<dbReference type="NCBIfam" id="TIGR00043">
    <property type="entry name" value="rRNA maturation RNase YbeY"/>
    <property type="match status" value="1"/>
</dbReference>
<dbReference type="VEuPathDB" id="VectorBase:BGLAX_039357"/>
<organism evidence="8 9">
    <name type="scientific">Biomphalaria glabrata</name>
    <name type="common">Bloodfluke planorb</name>
    <name type="synonym">Freshwater snail</name>
    <dbReference type="NCBI Taxonomy" id="6526"/>
    <lineage>
        <taxon>Eukaryota</taxon>
        <taxon>Metazoa</taxon>
        <taxon>Spiralia</taxon>
        <taxon>Lophotrochozoa</taxon>
        <taxon>Mollusca</taxon>
        <taxon>Gastropoda</taxon>
        <taxon>Heterobranchia</taxon>
        <taxon>Euthyneura</taxon>
        <taxon>Panpulmonata</taxon>
        <taxon>Hygrophila</taxon>
        <taxon>Lymnaeoidea</taxon>
        <taxon>Planorbidae</taxon>
        <taxon>Biomphalaria</taxon>
    </lineage>
</organism>
<evidence type="ECO:0000313" key="11">
    <source>
        <dbReference type="RefSeq" id="XP_013073806.1"/>
    </source>
</evidence>
<dbReference type="Proteomes" id="UP001165740">
    <property type="component" value="Chromosome 1"/>
</dbReference>
<dbReference type="PANTHER" id="PTHR46986">
    <property type="entry name" value="ENDORIBONUCLEASE YBEY, CHLOROPLASTIC"/>
    <property type="match status" value="1"/>
</dbReference>
<dbReference type="PROSITE" id="PS01306">
    <property type="entry name" value="UPF0054"/>
    <property type="match status" value="1"/>
</dbReference>
<dbReference type="GO" id="GO:0004222">
    <property type="term" value="F:metalloendopeptidase activity"/>
    <property type="evidence" value="ECO:0007669"/>
    <property type="project" value="InterPro"/>
</dbReference>
<name>A0A2C9JMV7_BIOGL</name>
<dbReference type="GO" id="GO:0004519">
    <property type="term" value="F:endonuclease activity"/>
    <property type="evidence" value="ECO:0007669"/>
    <property type="project" value="UniProtKB-KW"/>
</dbReference>
<evidence type="ECO:0000313" key="14">
    <source>
        <dbReference type="RefSeq" id="XP_055879789.1"/>
    </source>
</evidence>
<dbReference type="AlphaFoldDB" id="A0A2C9JMV7"/>
<evidence type="ECO:0000256" key="6">
    <source>
        <dbReference type="ARBA" id="ARBA00022801"/>
    </source>
</evidence>
<dbReference type="HAMAP" id="MF_00009">
    <property type="entry name" value="Endoribonucl_YbeY"/>
    <property type="match status" value="1"/>
</dbReference>
<evidence type="ECO:0000256" key="7">
    <source>
        <dbReference type="ARBA" id="ARBA00022833"/>
    </source>
</evidence>
<evidence type="ECO:0000256" key="3">
    <source>
        <dbReference type="ARBA" id="ARBA00022722"/>
    </source>
</evidence>
<dbReference type="RefSeq" id="XP_055879789.1">
    <property type="nucleotide sequence ID" value="XM_056023814.1"/>
</dbReference>
<evidence type="ECO:0000256" key="1">
    <source>
        <dbReference type="ARBA" id="ARBA00001947"/>
    </source>
</evidence>
<dbReference type="GeneID" id="106060463"/>
<reference evidence="11 12" key="2">
    <citation type="submission" date="2025-04" db="UniProtKB">
        <authorList>
            <consortium name="RefSeq"/>
        </authorList>
    </citation>
    <scope>IDENTIFICATION</scope>
</reference>
<dbReference type="GO" id="GO:0006364">
    <property type="term" value="P:rRNA processing"/>
    <property type="evidence" value="ECO:0007669"/>
    <property type="project" value="InterPro"/>
</dbReference>
<keyword evidence="3" id="KW-0540">Nuclease</keyword>
<dbReference type="RefSeq" id="XP_013073806.1">
    <property type="nucleotide sequence ID" value="XM_013218352.2"/>
</dbReference>
<dbReference type="GO" id="GO:0046872">
    <property type="term" value="F:metal ion binding"/>
    <property type="evidence" value="ECO:0007669"/>
    <property type="project" value="UniProtKB-KW"/>
</dbReference>
<keyword evidence="6" id="KW-0378">Hydrolase</keyword>
<evidence type="ECO:0000313" key="8">
    <source>
        <dbReference type="EnsemblMetazoa" id="BGLB005000-PB"/>
    </source>
</evidence>
<keyword evidence="5" id="KW-0255">Endonuclease</keyword>
<dbReference type="STRING" id="6526.A0A2C9JMV7"/>
<dbReference type="RefSeq" id="XP_055879774.1">
    <property type="nucleotide sequence ID" value="XM_056023799.1"/>
</dbReference>
<dbReference type="Proteomes" id="UP000076420">
    <property type="component" value="Unassembled WGS sequence"/>
</dbReference>
<dbReference type="Gene3D" id="3.40.390.30">
    <property type="entry name" value="Metalloproteases ('zincins'), catalytic domain"/>
    <property type="match status" value="1"/>
</dbReference>
<dbReference type="VEuPathDB" id="VectorBase:BGLB005000"/>
<dbReference type="RefSeq" id="XP_055879782.1">
    <property type="nucleotide sequence ID" value="XM_056023807.1"/>
</dbReference>
<evidence type="ECO:0000313" key="12">
    <source>
        <dbReference type="RefSeq" id="XP_055879774.1"/>
    </source>
</evidence>
<proteinExistence type="inferred from homology"/>
<accession>A0A2C9JMV7</accession>
<keyword evidence="4" id="KW-0479">Metal-binding</keyword>
<dbReference type="SUPFAM" id="SSF55486">
    <property type="entry name" value="Metalloproteases ('zincins'), catalytic domain"/>
    <property type="match status" value="1"/>
</dbReference>
<sequence length="166" mass="19400">MSVVIRNLQRTVTLNIKQLYQNTLLLKKLCGYEEFELGVILVRNNSIRKLNKIYRECDEVTDVLAFPYHEIKPNEHISYLHLKDEERMLGDIVLALPYIKAESQKHKEDLDSVLLTMIAHGLCHLIGFDHETKEQWEEMYKKELDILNKFNNTAGYKCSPLLSVGH</sequence>
<dbReference type="InterPro" id="IPR023091">
    <property type="entry name" value="MetalPrtase_cat_dom_sf_prd"/>
</dbReference>
<dbReference type="OMA" id="GFTHNSE"/>